<feature type="compositionally biased region" description="Low complexity" evidence="1">
    <location>
        <begin position="340"/>
        <end position="360"/>
    </location>
</feature>
<accession>A0A8S1SWT8</accession>
<feature type="region of interest" description="Disordered" evidence="1">
    <location>
        <begin position="47"/>
        <end position="94"/>
    </location>
</feature>
<feature type="region of interest" description="Disordered" evidence="1">
    <location>
        <begin position="390"/>
        <end position="410"/>
    </location>
</feature>
<protein>
    <submittedName>
        <fullName evidence="2">Uncharacterized protein</fullName>
    </submittedName>
</protein>
<dbReference type="AlphaFoldDB" id="A0A8S1SWT8"/>
<keyword evidence="3" id="KW-1185">Reference proteome</keyword>
<dbReference type="OMA" id="FEFEFHQ"/>
<reference evidence="2" key="1">
    <citation type="submission" date="2021-01" db="EMBL/GenBank/DDBJ databases">
        <authorList>
            <consortium name="Genoscope - CEA"/>
            <person name="William W."/>
        </authorList>
    </citation>
    <scope>NUCLEOTIDE SEQUENCE</scope>
</reference>
<feature type="region of interest" description="Disordered" evidence="1">
    <location>
        <begin position="340"/>
        <end position="361"/>
    </location>
</feature>
<feature type="region of interest" description="Disordered" evidence="1">
    <location>
        <begin position="296"/>
        <end position="316"/>
    </location>
</feature>
<name>A0A8S1SWT8_PAROT</name>
<dbReference type="OrthoDB" id="310807at2759"/>
<feature type="region of interest" description="Disordered" evidence="1">
    <location>
        <begin position="479"/>
        <end position="502"/>
    </location>
</feature>
<organism evidence="2 3">
    <name type="scientific">Paramecium octaurelia</name>
    <dbReference type="NCBI Taxonomy" id="43137"/>
    <lineage>
        <taxon>Eukaryota</taxon>
        <taxon>Sar</taxon>
        <taxon>Alveolata</taxon>
        <taxon>Ciliophora</taxon>
        <taxon>Intramacronucleata</taxon>
        <taxon>Oligohymenophorea</taxon>
        <taxon>Peniculida</taxon>
        <taxon>Parameciidae</taxon>
        <taxon>Paramecium</taxon>
    </lineage>
</organism>
<feature type="compositionally biased region" description="Low complexity" evidence="1">
    <location>
        <begin position="479"/>
        <end position="490"/>
    </location>
</feature>
<comment type="caution">
    <text evidence="2">The sequence shown here is derived from an EMBL/GenBank/DDBJ whole genome shotgun (WGS) entry which is preliminary data.</text>
</comment>
<feature type="compositionally biased region" description="Low complexity" evidence="1">
    <location>
        <begin position="297"/>
        <end position="316"/>
    </location>
</feature>
<dbReference type="Proteomes" id="UP000683925">
    <property type="component" value="Unassembled WGS sequence"/>
</dbReference>
<evidence type="ECO:0000256" key="1">
    <source>
        <dbReference type="SAM" id="MobiDB-lite"/>
    </source>
</evidence>
<dbReference type="GO" id="GO:0032588">
    <property type="term" value="C:trans-Golgi network membrane"/>
    <property type="evidence" value="ECO:0007669"/>
    <property type="project" value="TreeGrafter"/>
</dbReference>
<dbReference type="InterPro" id="IPR039273">
    <property type="entry name" value="TEPSIN"/>
</dbReference>
<sequence>MSSILNKFRKQPQNDTPAGIKIENTLFGQQNGTYQPPLIPVVQLPQTTQPRQKGRPGGGWDDEEPQQQQQQILSSKQTNNLNLINDTPPKQNENKANIDVLLPPQSYNNNIQLSRVTEYKKGQLLNYEELEIGGFEFEFHQVEEATKLGGIKLKQSDSVLKEFARACQTLQEQLIGSILLNKLYSEENWKVQIRCIYAIQFISQQYQNYREFFQINQNYLKIDTDQQILQSAIEQTLLEINGQQSQKQKEFQFEFREPPKQQQNIVQQQPNLIEIGNNEVQQKQPQQQKLDLKSLKIKQPQAQQQPQQQLQQQQNQQKNKQIDLLEAFSEISIQNYDQNQNQNQNQYQQQQQQKQQQQQQGISFDEILNTQSQSQPGQQPQQKKNAFGFLKKDQQQQAQQQQPQQQKQEQTQLNTLLLQDPQQLYQQQGVNPRQVQYGQPQNLYNVQQQPVSGQLNYSQAFAQFNMQQQQYNIVQQTQFTQEQPKQKQQPNPKDNAFDFLNF</sequence>
<gene>
    <name evidence="2" type="ORF">POCTA_138.1.T0180144</name>
</gene>
<evidence type="ECO:0000313" key="2">
    <source>
        <dbReference type="EMBL" id="CAD8146131.1"/>
    </source>
</evidence>
<dbReference type="PANTHER" id="PTHR21514">
    <property type="entry name" value="AP-4 COMPLEX ACCESSORY SUBUNIT TEPSIN"/>
    <property type="match status" value="1"/>
</dbReference>
<proteinExistence type="predicted"/>
<feature type="compositionally biased region" description="Low complexity" evidence="1">
    <location>
        <begin position="395"/>
        <end position="410"/>
    </location>
</feature>
<dbReference type="PANTHER" id="PTHR21514:SF0">
    <property type="entry name" value="AP-4 COMPLEX ACCESSORY SUBUNIT TEPSIN"/>
    <property type="match status" value="1"/>
</dbReference>
<feature type="compositionally biased region" description="Polar residues" evidence="1">
    <location>
        <begin position="72"/>
        <end position="94"/>
    </location>
</feature>
<dbReference type="EMBL" id="CAJJDP010000018">
    <property type="protein sequence ID" value="CAD8146131.1"/>
    <property type="molecule type" value="Genomic_DNA"/>
</dbReference>
<evidence type="ECO:0000313" key="3">
    <source>
        <dbReference type="Proteomes" id="UP000683925"/>
    </source>
</evidence>